<dbReference type="CDD" id="cd06233">
    <property type="entry name" value="M14-like"/>
    <property type="match status" value="1"/>
</dbReference>
<comment type="caution">
    <text evidence="1">The sequence shown here is derived from an EMBL/GenBank/DDBJ whole genome shotgun (WGS) entry which is preliminary data.</text>
</comment>
<evidence type="ECO:0000313" key="2">
    <source>
        <dbReference type="Proteomes" id="UP000317243"/>
    </source>
</evidence>
<dbReference type="Proteomes" id="UP000317243">
    <property type="component" value="Unassembled WGS sequence"/>
</dbReference>
<accession>A0A5C5X5Q2</accession>
<dbReference type="InterPro" id="IPR021259">
    <property type="entry name" value="DUF2817"/>
</dbReference>
<dbReference type="Pfam" id="PF10994">
    <property type="entry name" value="DUF2817"/>
    <property type="match status" value="1"/>
</dbReference>
<dbReference type="EMBL" id="SIHI01000001">
    <property type="protein sequence ID" value="TWT57959.1"/>
    <property type="molecule type" value="Genomic_DNA"/>
</dbReference>
<reference evidence="1 2" key="1">
    <citation type="submission" date="2019-02" db="EMBL/GenBank/DDBJ databases">
        <title>Deep-cultivation of Planctomycetes and their phenomic and genomic characterization uncovers novel biology.</title>
        <authorList>
            <person name="Wiegand S."/>
            <person name="Jogler M."/>
            <person name="Boedeker C."/>
            <person name="Pinto D."/>
            <person name="Vollmers J."/>
            <person name="Rivas-Marin E."/>
            <person name="Kohn T."/>
            <person name="Peeters S.H."/>
            <person name="Heuer A."/>
            <person name="Rast P."/>
            <person name="Oberbeckmann S."/>
            <person name="Bunk B."/>
            <person name="Jeske O."/>
            <person name="Meyerdierks A."/>
            <person name="Storesund J.E."/>
            <person name="Kallscheuer N."/>
            <person name="Luecker S."/>
            <person name="Lage O.M."/>
            <person name="Pohl T."/>
            <person name="Merkel B.J."/>
            <person name="Hornburger P."/>
            <person name="Mueller R.-W."/>
            <person name="Bruemmer F."/>
            <person name="Labrenz M."/>
            <person name="Spormann A.M."/>
            <person name="Op Den Camp H."/>
            <person name="Overmann J."/>
            <person name="Amann R."/>
            <person name="Jetten M.S.M."/>
            <person name="Mascher T."/>
            <person name="Medema M.H."/>
            <person name="Devos D.P."/>
            <person name="Kaster A.-K."/>
            <person name="Ovreas L."/>
            <person name="Rohde M."/>
            <person name="Galperin M.Y."/>
            <person name="Jogler C."/>
        </authorList>
    </citation>
    <scope>NUCLEOTIDE SEQUENCE [LARGE SCALE GENOMIC DNA]</scope>
    <source>
        <strain evidence="1 2">KOR42</strain>
    </source>
</reference>
<dbReference type="AlphaFoldDB" id="A0A5C5X5Q2"/>
<gene>
    <name evidence="1" type="ORF">KOR42_13270</name>
</gene>
<sequence>MILEEIFLWCEASGAIVDQSHSWAETYRDCVEQIVDLGHQFGWTIDSRSLIDHEHYRTTLMRLGPERPRKLLVVTSGLHGVEGFLGSAIQSMLVRHFSERLNPSRDSAVLMVHAINPFGFDQLRRFDENNVDLNRNFLLSGEEYQGANEGYHDLNRLLNPPSWPRFEIPFTLQASWKIARHGLNSLQQAVAEGQYDYPSGLFFGGREPTQTLRALEKVLLPEIQSTPATLHLDIHSGLGLSGEYQFLFGHELSPGAMDLLKVLSGNRVKFPDEKMAYQAKGNFNRWIRHHAPMVTSVCLEYGTFPPVKVLSALRAENAAHHWGEPDSNPFTEAKNRLKEVFFPSSRSWRSRVYNESKSLFERVFDLWLNQ</sequence>
<proteinExistence type="predicted"/>
<dbReference type="SUPFAM" id="SSF53187">
    <property type="entry name" value="Zn-dependent exopeptidases"/>
    <property type="match status" value="1"/>
</dbReference>
<protein>
    <submittedName>
        <fullName evidence="1">Succinylglutamate desuccinylase / Aspartoacylase family protein</fullName>
    </submittedName>
</protein>
<name>A0A5C5X5Q2_9PLAN</name>
<dbReference type="Gene3D" id="3.40.630.10">
    <property type="entry name" value="Zn peptidases"/>
    <property type="match status" value="1"/>
</dbReference>
<keyword evidence="2" id="KW-1185">Reference proteome</keyword>
<evidence type="ECO:0000313" key="1">
    <source>
        <dbReference type="EMBL" id="TWT57959.1"/>
    </source>
</evidence>
<organism evidence="1 2">
    <name type="scientific">Thalassoglobus neptunius</name>
    <dbReference type="NCBI Taxonomy" id="1938619"/>
    <lineage>
        <taxon>Bacteria</taxon>
        <taxon>Pseudomonadati</taxon>
        <taxon>Planctomycetota</taxon>
        <taxon>Planctomycetia</taxon>
        <taxon>Planctomycetales</taxon>
        <taxon>Planctomycetaceae</taxon>
        <taxon>Thalassoglobus</taxon>
    </lineage>
</organism>